<comment type="caution">
    <text evidence="8">The sequence shown here is derived from an EMBL/GenBank/DDBJ whole genome shotgun (WGS) entry which is preliminary data.</text>
</comment>
<dbReference type="PROSITE" id="PS01039">
    <property type="entry name" value="SBP_BACTERIAL_3"/>
    <property type="match status" value="1"/>
</dbReference>
<dbReference type="SMART" id="SM00079">
    <property type="entry name" value="PBPe"/>
    <property type="match status" value="1"/>
</dbReference>
<dbReference type="SUPFAM" id="SSF53850">
    <property type="entry name" value="Periplasmic binding protein-like II"/>
    <property type="match status" value="1"/>
</dbReference>
<dbReference type="Proteomes" id="UP001499994">
    <property type="component" value="Unassembled WGS sequence"/>
</dbReference>
<proteinExistence type="inferred from homology"/>
<sequence>MLMKLKTLLITLCMPVILHFGSSMAAEPIRVAIDPTFPPMEYMLQGKRVGFDIDLAEALAEKLGRPLEYTDMDFKAMVPSVLAGRSDIILSAIYITDDRKKVVDFTEPYFSAGLVILVNKDNTSIKGPADLAGKRVAVQVGTKSVSVLNSEYPTAKLIEVEKNEEMFNSLTSGRADAVVTGKPAALLFAKARGTSKVLAEPVTHEDYGIAVSKREPELRAALNKALEQIRADGSWQRIYDKWFGAAGN</sequence>
<dbReference type="PANTHER" id="PTHR35936:SF38">
    <property type="entry name" value="GLUTAMINE-BINDING PERIPLASMIC PROTEIN"/>
    <property type="match status" value="1"/>
</dbReference>
<evidence type="ECO:0000259" key="6">
    <source>
        <dbReference type="SMART" id="SM00062"/>
    </source>
</evidence>
<keyword evidence="3 5" id="KW-0732">Signal</keyword>
<protein>
    <submittedName>
        <fullName evidence="8">Glutamine ABC transporter substrate-binding protein</fullName>
    </submittedName>
</protein>
<feature type="chain" id="PRO_5046806682" evidence="5">
    <location>
        <begin position="26"/>
        <end position="248"/>
    </location>
</feature>
<dbReference type="Pfam" id="PF00497">
    <property type="entry name" value="SBP_bac_3"/>
    <property type="match status" value="1"/>
</dbReference>
<evidence type="ECO:0000313" key="8">
    <source>
        <dbReference type="EMBL" id="GAA3896749.1"/>
    </source>
</evidence>
<comment type="subcellular location">
    <subcellularLocation>
        <location evidence="1">Cell envelope</location>
    </subcellularLocation>
</comment>
<evidence type="ECO:0000313" key="9">
    <source>
        <dbReference type="Proteomes" id="UP001499994"/>
    </source>
</evidence>
<dbReference type="InterPro" id="IPR018313">
    <property type="entry name" value="SBP_3_CS"/>
</dbReference>
<organism evidence="8 9">
    <name type="scientific">Gibbsiella dentisursi</name>
    <dbReference type="NCBI Taxonomy" id="796890"/>
    <lineage>
        <taxon>Bacteria</taxon>
        <taxon>Pseudomonadati</taxon>
        <taxon>Pseudomonadota</taxon>
        <taxon>Gammaproteobacteria</taxon>
        <taxon>Enterobacterales</taxon>
        <taxon>Yersiniaceae</taxon>
        <taxon>Gibbsiella</taxon>
    </lineage>
</organism>
<feature type="domain" description="Ionotropic glutamate receptor C-terminal" evidence="7">
    <location>
        <begin position="28"/>
        <end position="245"/>
    </location>
</feature>
<dbReference type="InterPro" id="IPR001320">
    <property type="entry name" value="Iontro_rcpt_C"/>
</dbReference>
<evidence type="ECO:0000256" key="5">
    <source>
        <dbReference type="SAM" id="SignalP"/>
    </source>
</evidence>
<feature type="domain" description="Solute-binding protein family 3/N-terminal" evidence="6">
    <location>
        <begin position="28"/>
        <end position="246"/>
    </location>
</feature>
<evidence type="ECO:0000256" key="3">
    <source>
        <dbReference type="ARBA" id="ARBA00022729"/>
    </source>
</evidence>
<evidence type="ECO:0000256" key="1">
    <source>
        <dbReference type="ARBA" id="ARBA00004196"/>
    </source>
</evidence>
<dbReference type="PANTHER" id="PTHR35936">
    <property type="entry name" value="MEMBRANE-BOUND LYTIC MUREIN TRANSGLYCOSYLASE F"/>
    <property type="match status" value="1"/>
</dbReference>
<evidence type="ECO:0000256" key="2">
    <source>
        <dbReference type="ARBA" id="ARBA00010333"/>
    </source>
</evidence>
<name>A0ABP7L9S9_9GAMM</name>
<keyword evidence="9" id="KW-1185">Reference proteome</keyword>
<comment type="similarity">
    <text evidence="2 4">Belongs to the bacterial solute-binding protein 3 family.</text>
</comment>
<feature type="signal peptide" evidence="5">
    <location>
        <begin position="1"/>
        <end position="25"/>
    </location>
</feature>
<gene>
    <name evidence="8" type="ORF">GCM10022405_22460</name>
</gene>
<evidence type="ECO:0000259" key="7">
    <source>
        <dbReference type="SMART" id="SM00079"/>
    </source>
</evidence>
<accession>A0ABP7L9S9</accession>
<dbReference type="Gene3D" id="3.40.190.10">
    <property type="entry name" value="Periplasmic binding protein-like II"/>
    <property type="match status" value="2"/>
</dbReference>
<evidence type="ECO:0000256" key="4">
    <source>
        <dbReference type="RuleBase" id="RU003744"/>
    </source>
</evidence>
<dbReference type="SMART" id="SM00062">
    <property type="entry name" value="PBPb"/>
    <property type="match status" value="1"/>
</dbReference>
<reference evidence="9" key="1">
    <citation type="journal article" date="2019" name="Int. J. Syst. Evol. Microbiol.">
        <title>The Global Catalogue of Microorganisms (GCM) 10K type strain sequencing project: providing services to taxonomists for standard genome sequencing and annotation.</title>
        <authorList>
            <consortium name="The Broad Institute Genomics Platform"/>
            <consortium name="The Broad Institute Genome Sequencing Center for Infectious Disease"/>
            <person name="Wu L."/>
            <person name="Ma J."/>
        </authorList>
    </citation>
    <scope>NUCLEOTIDE SEQUENCE [LARGE SCALE GENOMIC DNA]</scope>
    <source>
        <strain evidence="9">JCM 17201</strain>
    </source>
</reference>
<dbReference type="InterPro" id="IPR001638">
    <property type="entry name" value="Solute-binding_3/MltF_N"/>
</dbReference>
<dbReference type="EMBL" id="BAABDG010000003">
    <property type="protein sequence ID" value="GAA3896749.1"/>
    <property type="molecule type" value="Genomic_DNA"/>
</dbReference>